<dbReference type="InterPro" id="IPR001128">
    <property type="entry name" value="Cyt_P450"/>
</dbReference>
<dbReference type="PANTHER" id="PTHR24305:SF166">
    <property type="entry name" value="CYTOCHROME P450 12A4, MITOCHONDRIAL-RELATED"/>
    <property type="match status" value="1"/>
</dbReference>
<evidence type="ECO:0008006" key="6">
    <source>
        <dbReference type="Google" id="ProtNLM"/>
    </source>
</evidence>
<dbReference type="InParanoid" id="A0A074YM94"/>
<dbReference type="HOGENOM" id="CLU_001570_25_2_1"/>
<dbReference type="Proteomes" id="UP000030641">
    <property type="component" value="Unassembled WGS sequence"/>
</dbReference>
<sequence length="584" mass="66224">MTLIWKLLITVSVLRITRFAITFCRNIKNARRVGVTVKVLPVEQENVIWLVLSPWIRQITSLLLPNRIFKKLNLAIFGWEFGEKRRPFDQLGSNVGSINDNSYILAGLSTFEFWTIDPEAIQDILHRTHAFEVPRALEFALGQFGPNVMTTNGGVWARHRRIISSVIDERIFKVVFGESVRQSLELLSTLSDGSSPSGDPKLFDMLKKITIHVLMAAGMGQELPQQDDKHIVSELGYTMSSIDALTTVVTNLIGLVMLPSTLLVNWPRWLPWHEKITKVGHAKLEVRKRNRLMLEEQRERQSKLDKSDANIISKLVHASTNTTSGQSLSEDEMVSNLFIFTAAGYETTATTLAYAMVLLARHSCWQDWIFEEIQASLSKTSAVAWDYADIFPRANRIMAFMLEIVRLYPPAPNIHREISSPLTLQTSSGVLHLPAHTRVYIDSVAVHLLPSWRNVNRCSDPPTYDSDPEIPDELTFRPSRWINPPGSGSAILRPQKGTFVPWAAGPRVCPGQKMAQVEFAAVLMTILRERRVEATPLEGERQSDVMARLDKRLDNSVWRTVLEMEDIFDPRPGRGLDMRLVQRE</sequence>
<feature type="chain" id="PRO_5001703516" description="Cytochrome P450" evidence="3">
    <location>
        <begin position="20"/>
        <end position="584"/>
    </location>
</feature>
<keyword evidence="3" id="KW-0732">Signal</keyword>
<reference evidence="4 5" key="1">
    <citation type="journal article" date="2014" name="BMC Genomics">
        <title>Genome sequencing of four Aureobasidium pullulans varieties: biotechnological potential, stress tolerance, and description of new species.</title>
        <authorList>
            <person name="Gostin Ar C."/>
            <person name="Ohm R.A."/>
            <person name="Kogej T."/>
            <person name="Sonjak S."/>
            <person name="Turk M."/>
            <person name="Zajc J."/>
            <person name="Zalar P."/>
            <person name="Grube M."/>
            <person name="Sun H."/>
            <person name="Han J."/>
            <person name="Sharma A."/>
            <person name="Chiniquy J."/>
            <person name="Ngan C.Y."/>
            <person name="Lipzen A."/>
            <person name="Barry K."/>
            <person name="Grigoriev I.V."/>
            <person name="Gunde-Cimerman N."/>
        </authorList>
    </citation>
    <scope>NUCLEOTIDE SEQUENCE [LARGE SCALE GENOMIC DNA]</scope>
    <source>
        <strain evidence="4 5">EXF-2481</strain>
    </source>
</reference>
<dbReference type="SUPFAM" id="SSF48264">
    <property type="entry name" value="Cytochrome P450"/>
    <property type="match status" value="1"/>
</dbReference>
<dbReference type="GO" id="GO:0016705">
    <property type="term" value="F:oxidoreductase activity, acting on paired donors, with incorporation or reduction of molecular oxygen"/>
    <property type="evidence" value="ECO:0007669"/>
    <property type="project" value="InterPro"/>
</dbReference>
<dbReference type="RefSeq" id="XP_013343826.1">
    <property type="nucleotide sequence ID" value="XM_013488372.1"/>
</dbReference>
<dbReference type="Pfam" id="PF00067">
    <property type="entry name" value="p450"/>
    <property type="match status" value="1"/>
</dbReference>
<evidence type="ECO:0000256" key="3">
    <source>
        <dbReference type="SAM" id="SignalP"/>
    </source>
</evidence>
<dbReference type="InterPro" id="IPR002401">
    <property type="entry name" value="Cyt_P450_E_grp-I"/>
</dbReference>
<dbReference type="PRINTS" id="PR00463">
    <property type="entry name" value="EP450I"/>
</dbReference>
<dbReference type="OrthoDB" id="1470350at2759"/>
<dbReference type="InterPro" id="IPR050121">
    <property type="entry name" value="Cytochrome_P450_monoxygenase"/>
</dbReference>
<keyword evidence="5" id="KW-1185">Reference proteome</keyword>
<name>A0A074YM94_AURSE</name>
<dbReference type="Gene3D" id="1.10.630.10">
    <property type="entry name" value="Cytochrome P450"/>
    <property type="match status" value="1"/>
</dbReference>
<keyword evidence="2" id="KW-0479">Metal-binding</keyword>
<dbReference type="GeneID" id="25366432"/>
<feature type="binding site" description="axial binding residue" evidence="2">
    <location>
        <position position="509"/>
    </location>
    <ligand>
        <name>heme</name>
        <dbReference type="ChEBI" id="CHEBI:30413"/>
    </ligand>
    <ligandPart>
        <name>Fe</name>
        <dbReference type="ChEBI" id="CHEBI:18248"/>
    </ligandPart>
</feature>
<dbReference type="InterPro" id="IPR036396">
    <property type="entry name" value="Cyt_P450_sf"/>
</dbReference>
<feature type="signal peptide" evidence="3">
    <location>
        <begin position="1"/>
        <end position="19"/>
    </location>
</feature>
<dbReference type="EMBL" id="KL584759">
    <property type="protein sequence ID" value="KEQ95232.1"/>
    <property type="molecule type" value="Genomic_DNA"/>
</dbReference>
<dbReference type="GO" id="GO:0005506">
    <property type="term" value="F:iron ion binding"/>
    <property type="evidence" value="ECO:0007669"/>
    <property type="project" value="InterPro"/>
</dbReference>
<dbReference type="AlphaFoldDB" id="A0A074YM94"/>
<evidence type="ECO:0000313" key="5">
    <source>
        <dbReference type="Proteomes" id="UP000030641"/>
    </source>
</evidence>
<proteinExistence type="inferred from homology"/>
<protein>
    <recommendedName>
        <fullName evidence="6">Cytochrome P450</fullName>
    </recommendedName>
</protein>
<dbReference type="OMA" id="WQEWLFE"/>
<comment type="cofactor">
    <cofactor evidence="2">
        <name>heme</name>
        <dbReference type="ChEBI" id="CHEBI:30413"/>
    </cofactor>
</comment>
<dbReference type="GO" id="GO:0004497">
    <property type="term" value="F:monooxygenase activity"/>
    <property type="evidence" value="ECO:0007669"/>
    <property type="project" value="InterPro"/>
</dbReference>
<dbReference type="PANTHER" id="PTHR24305">
    <property type="entry name" value="CYTOCHROME P450"/>
    <property type="match status" value="1"/>
</dbReference>
<evidence type="ECO:0000256" key="2">
    <source>
        <dbReference type="PIRSR" id="PIRSR602401-1"/>
    </source>
</evidence>
<accession>A0A074YM94</accession>
<comment type="similarity">
    <text evidence="1">Belongs to the cytochrome P450 family.</text>
</comment>
<dbReference type="STRING" id="1043005.A0A074YM94"/>
<dbReference type="PRINTS" id="PR00385">
    <property type="entry name" value="P450"/>
</dbReference>
<keyword evidence="2" id="KW-0408">Iron</keyword>
<dbReference type="GO" id="GO:0020037">
    <property type="term" value="F:heme binding"/>
    <property type="evidence" value="ECO:0007669"/>
    <property type="project" value="InterPro"/>
</dbReference>
<keyword evidence="2" id="KW-0349">Heme</keyword>
<evidence type="ECO:0000256" key="1">
    <source>
        <dbReference type="ARBA" id="ARBA00010617"/>
    </source>
</evidence>
<gene>
    <name evidence="4" type="ORF">AUEXF2481DRAFT_39765</name>
</gene>
<organism evidence="4 5">
    <name type="scientific">Aureobasidium subglaciale (strain EXF-2481)</name>
    <name type="common">Aureobasidium pullulans var. subglaciale</name>
    <dbReference type="NCBI Taxonomy" id="1043005"/>
    <lineage>
        <taxon>Eukaryota</taxon>
        <taxon>Fungi</taxon>
        <taxon>Dikarya</taxon>
        <taxon>Ascomycota</taxon>
        <taxon>Pezizomycotina</taxon>
        <taxon>Dothideomycetes</taxon>
        <taxon>Dothideomycetidae</taxon>
        <taxon>Dothideales</taxon>
        <taxon>Saccotheciaceae</taxon>
        <taxon>Aureobasidium</taxon>
    </lineage>
</organism>
<evidence type="ECO:0000313" key="4">
    <source>
        <dbReference type="EMBL" id="KEQ95232.1"/>
    </source>
</evidence>